<name>X0HXI4_FUSOX</name>
<dbReference type="EMBL" id="JH659100">
    <property type="protein sequence ID" value="EXL65809.1"/>
    <property type="molecule type" value="Genomic_DNA"/>
</dbReference>
<reference evidence="1" key="1">
    <citation type="submission" date="2011-11" db="EMBL/GenBank/DDBJ databases">
        <title>The Genome Sequence of Fusarium oxysporum PHW808.</title>
        <authorList>
            <consortium name="The Broad Institute Genome Sequencing Platform"/>
            <person name="Ma L.-J."/>
            <person name="Gale L.R."/>
            <person name="Schwartz D.C."/>
            <person name="Zhou S."/>
            <person name="Corby-Kistler H."/>
            <person name="Young S.K."/>
            <person name="Zeng Q."/>
            <person name="Gargeya S."/>
            <person name="Fitzgerald M."/>
            <person name="Haas B."/>
            <person name="Abouelleil A."/>
            <person name="Alvarado L."/>
            <person name="Arachchi H.M."/>
            <person name="Berlin A."/>
            <person name="Brown A."/>
            <person name="Chapman S.B."/>
            <person name="Chen Z."/>
            <person name="Dunbar C."/>
            <person name="Freedman E."/>
            <person name="Gearin G."/>
            <person name="Goldberg J."/>
            <person name="Griggs A."/>
            <person name="Gujja S."/>
            <person name="Heiman D."/>
            <person name="Howarth C."/>
            <person name="Larson L."/>
            <person name="Lui A."/>
            <person name="MacDonald P.J.P."/>
            <person name="Montmayeur A."/>
            <person name="Murphy C."/>
            <person name="Neiman D."/>
            <person name="Pearson M."/>
            <person name="Priest M."/>
            <person name="Roberts A."/>
            <person name="Saif S."/>
            <person name="Shea T."/>
            <person name="Shenoy N."/>
            <person name="Sisk P."/>
            <person name="Stolte C."/>
            <person name="Sykes S."/>
            <person name="Wortman J."/>
            <person name="Nusbaum C."/>
            <person name="Birren B."/>
        </authorList>
    </citation>
    <scope>NUCLEOTIDE SEQUENCE [LARGE SCALE GENOMIC DNA]</scope>
    <source>
        <strain evidence="1">54008</strain>
    </source>
</reference>
<evidence type="ECO:0000313" key="1">
    <source>
        <dbReference type="EMBL" id="EXL65809.1"/>
    </source>
</evidence>
<organism evidence="1">
    <name type="scientific">Fusarium oxysporum f. sp. conglutinans race 2 54008</name>
    <dbReference type="NCBI Taxonomy" id="1089457"/>
    <lineage>
        <taxon>Eukaryota</taxon>
        <taxon>Fungi</taxon>
        <taxon>Dikarya</taxon>
        <taxon>Ascomycota</taxon>
        <taxon>Pezizomycotina</taxon>
        <taxon>Sordariomycetes</taxon>
        <taxon>Hypocreomycetidae</taxon>
        <taxon>Hypocreales</taxon>
        <taxon>Nectriaceae</taxon>
        <taxon>Fusarium</taxon>
        <taxon>Fusarium oxysporum species complex</taxon>
    </lineage>
</organism>
<gene>
    <name evidence="1" type="ORF">FOPG_17983</name>
</gene>
<dbReference type="HOGENOM" id="CLU_2757893_0_0_1"/>
<proteinExistence type="predicted"/>
<protein>
    <submittedName>
        <fullName evidence="1">Uncharacterized protein</fullName>
    </submittedName>
</protein>
<accession>X0HXI4</accession>
<sequence length="79" mass="9269">MSVRRRPIDLSALSKTTARHVRRERKRCMIFGSRCADSSDKREGRILMLRTISDPNQKELFCLKCCQSYPQRLTGRSHE</sequence>
<reference evidence="1" key="2">
    <citation type="submission" date="2012-05" db="EMBL/GenBank/DDBJ databases">
        <title>The Genome Annotation of Fusarium oxysporum PHW808.</title>
        <authorList>
            <consortium name="The Broad Institute Genomics Platform"/>
            <person name="Ma L.-J."/>
            <person name="Corby-Kistler H."/>
            <person name="Broz K."/>
            <person name="Gale L.R."/>
            <person name="Jonkers W."/>
            <person name="O'Donnell K."/>
            <person name="Ploetz R."/>
            <person name="Steinberg C."/>
            <person name="Schwartz D.C."/>
            <person name="VanEtten H."/>
            <person name="Zhou S."/>
            <person name="Young S.K."/>
            <person name="Zeng Q."/>
            <person name="Gargeya S."/>
            <person name="Fitzgerald M."/>
            <person name="Abouelleil A."/>
            <person name="Alvarado L."/>
            <person name="Chapman S.B."/>
            <person name="Gainer-Dewar J."/>
            <person name="Goldberg J."/>
            <person name="Griggs A."/>
            <person name="Gujja S."/>
            <person name="Hansen M."/>
            <person name="Howarth C."/>
            <person name="Imamovic A."/>
            <person name="Ireland A."/>
            <person name="Larimer J."/>
            <person name="McCowan C."/>
            <person name="Murphy C."/>
            <person name="Pearson M."/>
            <person name="Poon T.W."/>
            <person name="Priest M."/>
            <person name="Roberts A."/>
            <person name="Saif S."/>
            <person name="Shea T."/>
            <person name="Sykes S."/>
            <person name="Wortman J."/>
            <person name="Nusbaum C."/>
            <person name="Birren B."/>
        </authorList>
    </citation>
    <scope>NUCLEOTIDE SEQUENCE</scope>
    <source>
        <strain evidence="1">54008</strain>
    </source>
</reference>
<dbReference type="Proteomes" id="UP000030676">
    <property type="component" value="Unassembled WGS sequence"/>
</dbReference>
<dbReference type="AlphaFoldDB" id="X0HXI4"/>